<organism evidence="1 2">
    <name type="scientific">Pyrus ussuriensis x Pyrus communis</name>
    <dbReference type="NCBI Taxonomy" id="2448454"/>
    <lineage>
        <taxon>Eukaryota</taxon>
        <taxon>Viridiplantae</taxon>
        <taxon>Streptophyta</taxon>
        <taxon>Embryophyta</taxon>
        <taxon>Tracheophyta</taxon>
        <taxon>Spermatophyta</taxon>
        <taxon>Magnoliopsida</taxon>
        <taxon>eudicotyledons</taxon>
        <taxon>Gunneridae</taxon>
        <taxon>Pentapetalae</taxon>
        <taxon>rosids</taxon>
        <taxon>fabids</taxon>
        <taxon>Rosales</taxon>
        <taxon>Rosaceae</taxon>
        <taxon>Amygdaloideae</taxon>
        <taxon>Maleae</taxon>
        <taxon>Pyrus</taxon>
    </lineage>
</organism>
<evidence type="ECO:0000313" key="1">
    <source>
        <dbReference type="EMBL" id="KAB2604602.1"/>
    </source>
</evidence>
<dbReference type="Proteomes" id="UP000327157">
    <property type="component" value="Unassembled WGS sequence"/>
</dbReference>
<dbReference type="PANTHER" id="PTHR32254:SF14">
    <property type="entry name" value="EXPRESSED PROTEIN"/>
    <property type="match status" value="1"/>
</dbReference>
<protein>
    <submittedName>
        <fullName evidence="1">CRAL-TRIO domain-containing protein-like</fullName>
    </submittedName>
</protein>
<comment type="caution">
    <text evidence="1">The sequence shown here is derived from an EMBL/GenBank/DDBJ whole genome shotgun (WGS) entry which is preliminary data.</text>
</comment>
<name>A0A5N5FTS1_9ROSA</name>
<reference evidence="1 2" key="2">
    <citation type="submission" date="2019-11" db="EMBL/GenBank/DDBJ databases">
        <title>A de novo genome assembly of a pear dwarfing rootstock.</title>
        <authorList>
            <person name="Wang F."/>
            <person name="Wang J."/>
            <person name="Li S."/>
            <person name="Zhang Y."/>
            <person name="Fang M."/>
            <person name="Ma L."/>
            <person name="Zhao Y."/>
            <person name="Jiang S."/>
        </authorList>
    </citation>
    <scope>NUCLEOTIDE SEQUENCE [LARGE SCALE GENOMIC DNA]</scope>
    <source>
        <strain evidence="1">S2</strain>
        <tissue evidence="1">Leaf</tissue>
    </source>
</reference>
<dbReference type="EMBL" id="SMOL01000601">
    <property type="protein sequence ID" value="KAB2604602.1"/>
    <property type="molecule type" value="Genomic_DNA"/>
</dbReference>
<reference evidence="1 2" key="1">
    <citation type="submission" date="2019-09" db="EMBL/GenBank/DDBJ databases">
        <authorList>
            <person name="Ou C."/>
        </authorList>
    </citation>
    <scope>NUCLEOTIDE SEQUENCE [LARGE SCALE GENOMIC DNA]</scope>
    <source>
        <strain evidence="1">S2</strain>
        <tissue evidence="1">Leaf</tissue>
    </source>
</reference>
<dbReference type="PANTHER" id="PTHR32254">
    <property type="entry name" value="EXPRESSED PROTEIN"/>
    <property type="match status" value="1"/>
</dbReference>
<proteinExistence type="predicted"/>
<gene>
    <name evidence="1" type="ORF">D8674_040072</name>
</gene>
<evidence type="ECO:0000313" key="2">
    <source>
        <dbReference type="Proteomes" id="UP000327157"/>
    </source>
</evidence>
<keyword evidence="2" id="KW-1185">Reference proteome</keyword>
<sequence>MALLEAKKVASQYQKEADKCSSGMETCEEAREKAEATLEAQRKQTARAAFSFPLRSLYCLIIRTVSICSSSRNKVADPQAIKGIAETGKAYVHDFLYVNGRPVLIVDASKLLSAIKFCLVLWSLNKNEKLCVFLIEKALGARPEGSREILGIFNLCWQFENIVWELWEGILERKTDNGLAVTPFLNHILFCSQFEEMPSVSNYRAKVHALSPK</sequence>
<dbReference type="InterPro" id="IPR010471">
    <property type="entry name" value="DUF1068"/>
</dbReference>
<dbReference type="Pfam" id="PF06364">
    <property type="entry name" value="DUF1068"/>
    <property type="match status" value="1"/>
</dbReference>
<dbReference type="AlphaFoldDB" id="A0A5N5FTS1"/>
<accession>A0A5N5FTS1</accession>